<dbReference type="GeneID" id="14913993"/>
<organism evidence="2 3">
    <name type="scientific">Acanthamoeba castellanii (strain ATCC 30010 / Neff)</name>
    <dbReference type="NCBI Taxonomy" id="1257118"/>
    <lineage>
        <taxon>Eukaryota</taxon>
        <taxon>Amoebozoa</taxon>
        <taxon>Discosea</taxon>
        <taxon>Longamoebia</taxon>
        <taxon>Centramoebida</taxon>
        <taxon>Acanthamoebidae</taxon>
        <taxon>Acanthamoeba</taxon>
    </lineage>
</organism>
<feature type="region of interest" description="Disordered" evidence="1">
    <location>
        <begin position="1338"/>
        <end position="1438"/>
    </location>
</feature>
<feature type="compositionally biased region" description="Basic and acidic residues" evidence="1">
    <location>
        <begin position="1367"/>
        <end position="1389"/>
    </location>
</feature>
<feature type="compositionally biased region" description="Basic residues" evidence="1">
    <location>
        <begin position="1390"/>
        <end position="1410"/>
    </location>
</feature>
<accession>L8GMS7</accession>
<proteinExistence type="predicted"/>
<keyword evidence="3" id="KW-1185">Reference proteome</keyword>
<evidence type="ECO:0000313" key="3">
    <source>
        <dbReference type="Proteomes" id="UP000011083"/>
    </source>
</evidence>
<protein>
    <submittedName>
        <fullName evidence="2">Uncharacterized protein</fullName>
    </submittedName>
</protein>
<feature type="compositionally biased region" description="Basic and acidic residues" evidence="1">
    <location>
        <begin position="1340"/>
        <end position="1360"/>
    </location>
</feature>
<reference evidence="2 3" key="1">
    <citation type="journal article" date="2013" name="Genome Biol.">
        <title>Genome of Acanthamoeba castellanii highlights extensive lateral gene transfer and early evolution of tyrosine kinase signaling.</title>
        <authorList>
            <person name="Clarke M."/>
            <person name="Lohan A.J."/>
            <person name="Liu B."/>
            <person name="Lagkouvardos I."/>
            <person name="Roy S."/>
            <person name="Zafar N."/>
            <person name="Bertelli C."/>
            <person name="Schilde C."/>
            <person name="Kianianmomeni A."/>
            <person name="Burglin T.R."/>
            <person name="Frech C."/>
            <person name="Turcotte B."/>
            <person name="Kopec K.O."/>
            <person name="Synnott J.M."/>
            <person name="Choo C."/>
            <person name="Paponov I."/>
            <person name="Finkler A."/>
            <person name="Soon Heng Tan C."/>
            <person name="Hutchins A.P."/>
            <person name="Weinmeier T."/>
            <person name="Rattei T."/>
            <person name="Chu J.S."/>
            <person name="Gimenez G."/>
            <person name="Irimia M."/>
            <person name="Rigden D.J."/>
            <person name="Fitzpatrick D.A."/>
            <person name="Lorenzo-Morales J."/>
            <person name="Bateman A."/>
            <person name="Chiu C.H."/>
            <person name="Tang P."/>
            <person name="Hegemann P."/>
            <person name="Fromm H."/>
            <person name="Raoult D."/>
            <person name="Greub G."/>
            <person name="Miranda-Saavedra D."/>
            <person name="Chen N."/>
            <person name="Nash P."/>
            <person name="Ginger M.L."/>
            <person name="Horn M."/>
            <person name="Schaap P."/>
            <person name="Caler L."/>
            <person name="Loftus B."/>
        </authorList>
    </citation>
    <scope>NUCLEOTIDE SEQUENCE [LARGE SCALE GENOMIC DNA]</scope>
    <source>
        <strain evidence="2 3">Neff</strain>
    </source>
</reference>
<evidence type="ECO:0000313" key="2">
    <source>
        <dbReference type="EMBL" id="ELR13526.1"/>
    </source>
</evidence>
<evidence type="ECO:0000256" key="1">
    <source>
        <dbReference type="SAM" id="MobiDB-lite"/>
    </source>
</evidence>
<dbReference type="VEuPathDB" id="AmoebaDB:ACA1_247520"/>
<name>L8GMS7_ACACF</name>
<dbReference type="KEGG" id="acan:ACA1_247520"/>
<sequence length="1438" mass="155799">MASMIQNLRTPSQPFVVDVEIPHDAGSDAKVDALASHLRRQLDEAVVLDKGSQNAIASLIAAANDLANSRSGSATLGPEILKRINTVKQAIRATNSGTEAVSAAIIDTESAIGSRAPTTGGEDIAKHIAGIQRRIAQLAIQLLAAEPIMGQVNALQALVDGTVAKNIQTLGDSVATIRQSMADVNLPGVQQLSQQVAAFKTELDNTLAIMRSANQTVAGAPTVIDGIVRSINTIKDSTPGGQLGQIADDLQRIATQIGEGNTTTATLARAREALAVIRENVISEDVNIPNPAEQRAALLERVARARTFGALDGLREAVGVVDQAVGQTTIGEINLTARQRRDELIVLVKIPDNTGLSADDSKAIKDTAAEAQRRVAATVGGAWRKATNKIAPDIEKSSEAAAKLGVSTVVTRTSRMWQEAIDTANIKGTATPSFNAIAQKIYEAVIAKAQPTATAATLPSPVAVPVHCEFDVKHFHRKYTRDKWEKMTRARYNALVNHGDLNRFFISAEQKIDFIGQFIAGVPILNVDDSLVACAFLRLPYANGSPVSEGQVELALTAVGGGLAQVYKAAADLHHTNPAIPGPLDLIDDDEEQAEQLLLQLVNGLLANTMVKPVVETFARYMKWEPTDFTIRHIIAILINATLELDMWWNWMSEMDVAAAWILLRYIKCAVSLTVGHMDVFPMALQFVSLAVTESPEFMAPQFLPVPQNGTMQGFNDALDHCAFCVTLLAMSLVCSEDYPRMDLVEIGDLDQTLDEEGLKPTTTHAQIAQRIQLARTKDGQAVDWLTASINAVVSGCIVRLTALVTKHNYQAAPNPRRGTADPIHLQASRLALLCLAPTASSIAGHLGDIDRNEYRTALLGGLRAALGSTSDIRAEAVISAPNARGPRKVLLDDAFDQVKFSAQSSLFGYTLVTEHDERSTGTFDGDRIVISDLLNIATADNEGRIIDGRVQAIVRELLKLKPGEVPTNPSIYLNLASSADRLVDRLGGSLIRATTTQEWETAPATGGLEQEKRLTAAQRRYTNFVDEAKKRGLTIGYALDTATDDAAFIAFEKAANGPRWNKKTSLFDTERWFRLVIEGEGGATLETFVYVVATDMPVPRMFRFTARKTEGGGLVRIMEGEGQFISLSFLASNDEALEFAPIASAAVGLIADAYACPIAEESVVIVDRHANAMVYAEVFGSVTISAGEQRVGPTGLEIEGWRKTVQMIARGQVTIGADKTTSLVKSDLLRVANRRAGIGITADHARALVDRSDETYRVVAVMLRQRCDQAIAAAASMGREHITFAVPALVPGMPLYFAHRDKVVELLVGGLRRDKHVVERMRENMLYVEWGEEAAPTGEAERQAEARAKAKAAAKAERRAARKLRREASKGKGEAKAPEERGRSEEKKDKKKKKERSRSRSRSKSRGRAAKRDALEILREATQEKRADNIMKMLKEK</sequence>
<dbReference type="Proteomes" id="UP000011083">
    <property type="component" value="Unassembled WGS sequence"/>
</dbReference>
<dbReference type="EMBL" id="KB008093">
    <property type="protein sequence ID" value="ELR13526.1"/>
    <property type="molecule type" value="Genomic_DNA"/>
</dbReference>
<feature type="compositionally biased region" description="Basic and acidic residues" evidence="1">
    <location>
        <begin position="1411"/>
        <end position="1438"/>
    </location>
</feature>
<gene>
    <name evidence="2" type="ORF">ACA1_247520</name>
</gene>
<dbReference type="RefSeq" id="XP_004335539.1">
    <property type="nucleotide sequence ID" value="XM_004335491.1"/>
</dbReference>